<name>A0AC35GNC2_9BILA</name>
<sequence>MFTFFSQTAAIKKLSTDKKKDGSELGVSSSSDISCINHVGSLLASVKIKKKYKKIHVHPCHQNKQKKSIKNLFNNDRQHQMW</sequence>
<protein>
    <submittedName>
        <fullName evidence="2">Uncharacterized protein</fullName>
    </submittedName>
</protein>
<organism evidence="1 2">
    <name type="scientific">Panagrolaimus sp. PS1159</name>
    <dbReference type="NCBI Taxonomy" id="55785"/>
    <lineage>
        <taxon>Eukaryota</taxon>
        <taxon>Metazoa</taxon>
        <taxon>Ecdysozoa</taxon>
        <taxon>Nematoda</taxon>
        <taxon>Chromadorea</taxon>
        <taxon>Rhabditida</taxon>
        <taxon>Tylenchina</taxon>
        <taxon>Panagrolaimomorpha</taxon>
        <taxon>Panagrolaimoidea</taxon>
        <taxon>Panagrolaimidae</taxon>
        <taxon>Panagrolaimus</taxon>
    </lineage>
</organism>
<dbReference type="Proteomes" id="UP000887580">
    <property type="component" value="Unplaced"/>
</dbReference>
<dbReference type="WBParaSite" id="PS1159_v2.g6890.t1">
    <property type="protein sequence ID" value="PS1159_v2.g6890.t1"/>
    <property type="gene ID" value="PS1159_v2.g6890"/>
</dbReference>
<reference evidence="2" key="1">
    <citation type="submission" date="2022-11" db="UniProtKB">
        <authorList>
            <consortium name="WormBaseParasite"/>
        </authorList>
    </citation>
    <scope>IDENTIFICATION</scope>
</reference>
<accession>A0AC35GNC2</accession>
<evidence type="ECO:0000313" key="2">
    <source>
        <dbReference type="WBParaSite" id="PS1159_v2.g6890.t1"/>
    </source>
</evidence>
<evidence type="ECO:0000313" key="1">
    <source>
        <dbReference type="Proteomes" id="UP000887580"/>
    </source>
</evidence>
<proteinExistence type="predicted"/>